<dbReference type="EMBL" id="BAABHO010000073">
    <property type="protein sequence ID" value="GAA4811065.1"/>
    <property type="molecule type" value="Genomic_DNA"/>
</dbReference>
<dbReference type="Proteomes" id="UP001500928">
    <property type="component" value="Unassembled WGS sequence"/>
</dbReference>
<accession>A0ABP9CKT0</accession>
<feature type="compositionally biased region" description="Gly residues" evidence="1">
    <location>
        <begin position="35"/>
        <end position="49"/>
    </location>
</feature>
<evidence type="ECO:0000256" key="2">
    <source>
        <dbReference type="SAM" id="Phobius"/>
    </source>
</evidence>
<comment type="caution">
    <text evidence="3">The sequence shown here is derived from an EMBL/GenBank/DDBJ whole genome shotgun (WGS) entry which is preliminary data.</text>
</comment>
<protein>
    <submittedName>
        <fullName evidence="3">DUF3105 domain-containing protein</fullName>
    </submittedName>
</protein>
<keyword evidence="2" id="KW-0472">Membrane</keyword>
<keyword evidence="2" id="KW-1133">Transmembrane helix</keyword>
<name>A0ABP9CKT0_9PSEU</name>
<dbReference type="RefSeq" id="WP_345424045.1">
    <property type="nucleotide sequence ID" value="NZ_BAABHO010000073.1"/>
</dbReference>
<evidence type="ECO:0000256" key="1">
    <source>
        <dbReference type="SAM" id="MobiDB-lite"/>
    </source>
</evidence>
<gene>
    <name evidence="3" type="ORF">GCM10023200_56100</name>
</gene>
<sequence length="303" mass="31687">MASGGSGRRSGSSTGAGRSGSGRDGTRPSGKRPGQSGGQSGGGQRGGGQRTAQRPASKRGPNPVNRGKRPAAGTRRQVPWLLIGAITVVVLLAVGVIGFALLRSNEVSAWKPSSDNRDPSLAIPGVVTAQYQGQQHVTPEQRVAYDRSPPFGGPHDGYWAACNGVVYPTPVRNENMVHALEHGAVWIAYDPARVSGPALDTLRAKVQGQNYTMMSPYPGLDQPISLASWGHELKLSDANDPRVDQFISSLRQNQYTYPEVGARCDALGPGYFDPDNPPPFDASPPPANAVTMDGRGAASGAGG</sequence>
<dbReference type="Pfam" id="PF11303">
    <property type="entry name" value="DUF3105"/>
    <property type="match status" value="1"/>
</dbReference>
<feature type="compositionally biased region" description="Pro residues" evidence="1">
    <location>
        <begin position="275"/>
        <end position="287"/>
    </location>
</feature>
<reference evidence="4" key="1">
    <citation type="journal article" date="2019" name="Int. J. Syst. Evol. Microbiol.">
        <title>The Global Catalogue of Microorganisms (GCM) 10K type strain sequencing project: providing services to taxonomists for standard genome sequencing and annotation.</title>
        <authorList>
            <consortium name="The Broad Institute Genomics Platform"/>
            <consortium name="The Broad Institute Genome Sequencing Center for Infectious Disease"/>
            <person name="Wu L."/>
            <person name="Ma J."/>
        </authorList>
    </citation>
    <scope>NUCLEOTIDE SEQUENCE [LARGE SCALE GENOMIC DNA]</scope>
    <source>
        <strain evidence="4">JCM 17979</strain>
    </source>
</reference>
<keyword evidence="4" id="KW-1185">Reference proteome</keyword>
<evidence type="ECO:0000313" key="4">
    <source>
        <dbReference type="Proteomes" id="UP001500928"/>
    </source>
</evidence>
<feature type="transmembrane region" description="Helical" evidence="2">
    <location>
        <begin position="78"/>
        <end position="102"/>
    </location>
</feature>
<feature type="region of interest" description="Disordered" evidence="1">
    <location>
        <begin position="269"/>
        <end position="303"/>
    </location>
</feature>
<organism evidence="3 4">
    <name type="scientific">Actinomycetospora chlora</name>
    <dbReference type="NCBI Taxonomy" id="663608"/>
    <lineage>
        <taxon>Bacteria</taxon>
        <taxon>Bacillati</taxon>
        <taxon>Actinomycetota</taxon>
        <taxon>Actinomycetes</taxon>
        <taxon>Pseudonocardiales</taxon>
        <taxon>Pseudonocardiaceae</taxon>
        <taxon>Actinomycetospora</taxon>
    </lineage>
</organism>
<proteinExistence type="predicted"/>
<dbReference type="InterPro" id="IPR021454">
    <property type="entry name" value="DUF3105"/>
</dbReference>
<feature type="region of interest" description="Disordered" evidence="1">
    <location>
        <begin position="1"/>
        <end position="73"/>
    </location>
</feature>
<evidence type="ECO:0000313" key="3">
    <source>
        <dbReference type="EMBL" id="GAA4811065.1"/>
    </source>
</evidence>
<keyword evidence="2" id="KW-0812">Transmembrane</keyword>